<organism evidence="1 2">
    <name type="scientific">Opisthorchis viverrini</name>
    <name type="common">Southeast Asian liver fluke</name>
    <dbReference type="NCBI Taxonomy" id="6198"/>
    <lineage>
        <taxon>Eukaryota</taxon>
        <taxon>Metazoa</taxon>
        <taxon>Spiralia</taxon>
        <taxon>Lophotrochozoa</taxon>
        <taxon>Platyhelminthes</taxon>
        <taxon>Trematoda</taxon>
        <taxon>Digenea</taxon>
        <taxon>Opisthorchiida</taxon>
        <taxon>Opisthorchiata</taxon>
        <taxon>Opisthorchiidae</taxon>
        <taxon>Opisthorchis</taxon>
    </lineage>
</organism>
<dbReference type="AlphaFoldDB" id="A0A074ZIR5"/>
<evidence type="ECO:0000313" key="2">
    <source>
        <dbReference type="Proteomes" id="UP000054324"/>
    </source>
</evidence>
<evidence type="ECO:0000313" key="1">
    <source>
        <dbReference type="EMBL" id="KER27208.1"/>
    </source>
</evidence>
<dbReference type="KEGG" id="ovi:T265_05739"/>
<dbReference type="GeneID" id="20319921"/>
<keyword evidence="2" id="KW-1185">Reference proteome</keyword>
<proteinExistence type="predicted"/>
<sequence length="262" mass="30207">MASEWFIPESQGTCVSSYSAGCFVVWHGYLVYSRSGMETCSVIIQFQCSPRWLCKGTSIEECVQHQKLRWVEHVLRIPCHRLAKRVLFSMPNSEWRKQRGGQPLTWQGNESGHIGQQPAKAYWGSPHLTSMYACKVLLQDWVASNPTAHAFRWTGWGCNYFSNRKGQGCFFQRPTPMGPTWPQFVSEEEFTLRWCDPYCSMDQRRGPYAQRTSHLVSSISFGGLVGDEIISRIVKATADFANLRHLWRRRDTSLSREELTPR</sequence>
<dbReference type="Proteomes" id="UP000054324">
    <property type="component" value="Unassembled WGS sequence"/>
</dbReference>
<accession>A0A074ZIR5</accession>
<protein>
    <submittedName>
        <fullName evidence="1">Uncharacterized protein</fullName>
    </submittedName>
</protein>
<dbReference type="RefSeq" id="XP_009169076.1">
    <property type="nucleotide sequence ID" value="XM_009170812.1"/>
</dbReference>
<dbReference type="EMBL" id="KL596729">
    <property type="protein sequence ID" value="KER27208.1"/>
    <property type="molecule type" value="Genomic_DNA"/>
</dbReference>
<dbReference type="CTD" id="20319921"/>
<name>A0A074ZIR5_OPIVI</name>
<gene>
    <name evidence="1" type="ORF">T265_05739</name>
</gene>
<dbReference type="OrthoDB" id="425014at2759"/>
<reference evidence="1 2" key="1">
    <citation type="submission" date="2013-11" db="EMBL/GenBank/DDBJ databases">
        <title>Opisthorchis viverrini - life in the bile duct.</title>
        <authorList>
            <person name="Young N.D."/>
            <person name="Nagarajan N."/>
            <person name="Lin S.J."/>
            <person name="Korhonen P.K."/>
            <person name="Jex A.R."/>
            <person name="Hall R.S."/>
            <person name="Safavi-Hemami H."/>
            <person name="Kaewkong W."/>
            <person name="Bertrand D."/>
            <person name="Gao S."/>
            <person name="Seet Q."/>
            <person name="Wongkham S."/>
            <person name="Teh B.T."/>
            <person name="Wongkham C."/>
            <person name="Intapan P.M."/>
            <person name="Maleewong W."/>
            <person name="Yang X."/>
            <person name="Hu M."/>
            <person name="Wang Z."/>
            <person name="Hofmann A."/>
            <person name="Sternberg P.W."/>
            <person name="Tan P."/>
            <person name="Wang J."/>
            <person name="Gasser R.B."/>
        </authorList>
    </citation>
    <scope>NUCLEOTIDE SEQUENCE [LARGE SCALE GENOMIC DNA]</scope>
</reference>